<name>A0A7L2JGE3_CINMU</name>
<gene>
    <name evidence="1" type="primary">Itpripl1_2</name>
    <name evidence="1" type="ORF">CINMEX_R14855</name>
</gene>
<feature type="non-terminal residue" evidence="1">
    <location>
        <position position="1"/>
    </location>
</feature>
<sequence>AWSIQENSSTYCPLVILRPPLGHSFHLDSMEQPPARRMNVALQCLCSGQQLLGQMCLLHSSGGQQPWDQDWYLLDTLCTGSCLDAEKVVYWVQMLVASAWLLLPQSYYFHLTVLPSSKSCSWQLSSTSGLHYRIEMALAVQECSSG</sequence>
<dbReference type="Proteomes" id="UP000590623">
    <property type="component" value="Unassembled WGS sequence"/>
</dbReference>
<comment type="caution">
    <text evidence="1">The sequence shown here is derived from an EMBL/GenBank/DDBJ whole genome shotgun (WGS) entry which is preliminary data.</text>
</comment>
<protein>
    <submittedName>
        <fullName evidence="1">IPIL1 protein</fullName>
    </submittedName>
</protein>
<evidence type="ECO:0000313" key="2">
    <source>
        <dbReference type="Proteomes" id="UP000590623"/>
    </source>
</evidence>
<proteinExistence type="predicted"/>
<dbReference type="OrthoDB" id="9390510at2759"/>
<reference evidence="1 2" key="1">
    <citation type="submission" date="2019-09" db="EMBL/GenBank/DDBJ databases">
        <title>Bird 10,000 Genomes (B10K) Project - Family phase.</title>
        <authorList>
            <person name="Zhang G."/>
        </authorList>
    </citation>
    <scope>NUCLEOTIDE SEQUENCE [LARGE SCALE GENOMIC DNA]</scope>
    <source>
        <strain evidence="1">B10K-DU-001-77</strain>
        <tissue evidence="1">Muscle</tissue>
    </source>
</reference>
<accession>A0A7L2JGE3</accession>
<dbReference type="AlphaFoldDB" id="A0A7L2JGE3"/>
<dbReference type="EMBL" id="VWYM01010749">
    <property type="protein sequence ID" value="NXR21426.1"/>
    <property type="molecule type" value="Genomic_DNA"/>
</dbReference>
<organism evidence="1 2">
    <name type="scientific">Cinclus mexicanus</name>
    <name type="common">American dipper</name>
    <dbReference type="NCBI Taxonomy" id="161649"/>
    <lineage>
        <taxon>Eukaryota</taxon>
        <taxon>Metazoa</taxon>
        <taxon>Chordata</taxon>
        <taxon>Craniata</taxon>
        <taxon>Vertebrata</taxon>
        <taxon>Euteleostomi</taxon>
        <taxon>Archelosauria</taxon>
        <taxon>Archosauria</taxon>
        <taxon>Dinosauria</taxon>
        <taxon>Saurischia</taxon>
        <taxon>Theropoda</taxon>
        <taxon>Coelurosauria</taxon>
        <taxon>Aves</taxon>
        <taxon>Neognathae</taxon>
        <taxon>Neoaves</taxon>
        <taxon>Telluraves</taxon>
        <taxon>Australaves</taxon>
        <taxon>Passeriformes</taxon>
        <taxon>Cinclidae</taxon>
        <taxon>Cinclus</taxon>
    </lineage>
</organism>
<keyword evidence="2" id="KW-1185">Reference proteome</keyword>
<feature type="non-terminal residue" evidence="1">
    <location>
        <position position="146"/>
    </location>
</feature>
<evidence type="ECO:0000313" key="1">
    <source>
        <dbReference type="EMBL" id="NXR21426.1"/>
    </source>
</evidence>